<dbReference type="PROSITE" id="PS50050">
    <property type="entry name" value="TNFR_NGFR_2"/>
    <property type="match status" value="1"/>
</dbReference>
<reference evidence="4" key="1">
    <citation type="submission" date="2006-10" db="EMBL/GenBank/DDBJ databases">
        <authorList>
            <person name="Amadeo P."/>
            <person name="Zhao Q."/>
            <person name="Wortman J."/>
            <person name="Fraser-Liggett C."/>
            <person name="Carlton J."/>
        </authorList>
    </citation>
    <scope>NUCLEOTIDE SEQUENCE</scope>
    <source>
        <strain evidence="4">G3</strain>
    </source>
</reference>
<gene>
    <name evidence="4" type="ORF">TVAG_136150</name>
</gene>
<evidence type="ECO:0000259" key="3">
    <source>
        <dbReference type="PROSITE" id="PS50050"/>
    </source>
</evidence>
<dbReference type="SMART" id="SM00261">
    <property type="entry name" value="FU"/>
    <property type="match status" value="8"/>
</dbReference>
<dbReference type="InParanoid" id="A2DJ97"/>
<dbReference type="KEGG" id="tva:5465012"/>
<dbReference type="InterPro" id="IPR000742">
    <property type="entry name" value="EGF"/>
</dbReference>
<accession>A2DJ97</accession>
<dbReference type="InterPro" id="IPR006212">
    <property type="entry name" value="Furin_repeat"/>
</dbReference>
<evidence type="ECO:0000313" key="5">
    <source>
        <dbReference type="Proteomes" id="UP000001542"/>
    </source>
</evidence>
<dbReference type="Proteomes" id="UP000001542">
    <property type="component" value="Unassembled WGS sequence"/>
</dbReference>
<dbReference type="OMA" id="NICHECS"/>
<comment type="caution">
    <text evidence="1">Lacks conserved residue(s) required for the propagation of feature annotation.</text>
</comment>
<dbReference type="Gene3D" id="2.10.220.10">
    <property type="entry name" value="Hormone Receptor, Insulin-like Growth Factor Receptor 1, Chain A, domain 2"/>
    <property type="match status" value="6"/>
</dbReference>
<feature type="repeat" description="TNFR-Cys" evidence="1">
    <location>
        <begin position="524"/>
        <end position="569"/>
    </location>
</feature>
<feature type="disulfide bond" evidence="1">
    <location>
        <begin position="545"/>
        <end position="558"/>
    </location>
</feature>
<dbReference type="VEuPathDB" id="TrichDB:TVAG_136150"/>
<dbReference type="VEuPathDB" id="TrichDB:TVAGG3_0543870"/>
<dbReference type="PANTHER" id="PTHR15332:SF175">
    <property type="entry name" value="PROPROTEIN CONVERTASE SUBTILISIN_KEXIN TYPE 5-LIKE"/>
    <property type="match status" value="1"/>
</dbReference>
<feature type="transmembrane region" description="Helical" evidence="2">
    <location>
        <begin position="5"/>
        <end position="24"/>
    </location>
</feature>
<keyword evidence="2" id="KW-0812">Transmembrane</keyword>
<dbReference type="STRING" id="5722.A2DJ97"/>
<organism evidence="4 5">
    <name type="scientific">Trichomonas vaginalis (strain ATCC PRA-98 / G3)</name>
    <dbReference type="NCBI Taxonomy" id="412133"/>
    <lineage>
        <taxon>Eukaryota</taxon>
        <taxon>Metamonada</taxon>
        <taxon>Parabasalia</taxon>
        <taxon>Trichomonadida</taxon>
        <taxon>Trichomonadidae</taxon>
        <taxon>Trichomonas</taxon>
    </lineage>
</organism>
<dbReference type="InterPro" id="IPR001368">
    <property type="entry name" value="TNFR/NGFR_Cys_rich_reg"/>
</dbReference>
<dbReference type="AlphaFoldDB" id="A2DJ97"/>
<keyword evidence="5" id="KW-1185">Reference proteome</keyword>
<sequence length="793" mass="90816">MEKQYLLLVVLILVCALITLYIIWDNCGNIKDKDLSSFKTLKYVSIMKKIDGVQYLKITNQVENRRNSSVNFDLLVFSFIAINGDGNIICLDINGKKGILFVGHKGDVNFYVNNSKFVTNVDYFSQYWDSAIKFIDPWSAYFDPKWIGFNFVWNNRTIQAGETQNYTYCVGFGQYVTHQINLLVPIDEHQDTGSQFIIQLSIDSTVKNSVFNITRKTNYIQKDRYGYSERILQIEDKNFTNLIDNGDTYFLNDTINLPKSPLGFYNITYILKDLDGSYTLHVPVINKNLPRLTVLSSFKENYTYPEIFSFKAKIKDEENVTLIINQMEYNKNFECNGSELVIVDNVSVSRNLRINEVYTCNIYAKDLYGQKSEVFNFTCRVTNCINGYYNSGYIICTGCDYPCSQCTSKYSCTGCSEGYFLYKDKCKKDCNMGTFPNYSTRICDACNNTCQSCDSLSYCYSCKNGYYLDNNKCARECSPGKYFPKGQNRCYYCNYPCKECDFSSTNCTSCRDGYYLQGNTCVRSCNLGFFANHITKICEPCDEKCTECNESATKCSKCTDGYYLKDTECVSSCGSNYYLNETIRRCEFCQSSCYECSGPYSNQCLSCTGEYNSRQDLHQCLNNCGDYYFGNENICKNCAVNCKNCQSQTECIKCEESFYLQNGKCQPKCNDHNYGDNHNICHECSRNCSSCSILPNFCTSCYEGYFLQGSICVQNCEKGYYSNSKRECVRCMCNCDECSSQTKCDKCSPGFSWNGISCVSKCLIVDISKFYECFGWSRELKINLIVIVLGFSI</sequence>
<dbReference type="EMBL" id="DS113207">
    <property type="protein sequence ID" value="EAY19484.1"/>
    <property type="molecule type" value="Genomic_DNA"/>
</dbReference>
<name>A2DJ97_TRIV3</name>
<dbReference type="SMART" id="SM00181">
    <property type="entry name" value="EGF"/>
    <property type="match status" value="7"/>
</dbReference>
<evidence type="ECO:0000256" key="2">
    <source>
        <dbReference type="SAM" id="Phobius"/>
    </source>
</evidence>
<keyword evidence="2" id="KW-0472">Membrane</keyword>
<feature type="domain" description="TNFR-Cys" evidence="3">
    <location>
        <begin position="524"/>
        <end position="569"/>
    </location>
</feature>
<dbReference type="eggNOG" id="KOG3525">
    <property type="taxonomic scope" value="Eukaryota"/>
</dbReference>
<dbReference type="InterPro" id="IPR009030">
    <property type="entry name" value="Growth_fac_rcpt_cys_sf"/>
</dbReference>
<keyword evidence="1" id="KW-1015">Disulfide bond</keyword>
<evidence type="ECO:0000313" key="4">
    <source>
        <dbReference type="EMBL" id="EAY19484.1"/>
    </source>
</evidence>
<evidence type="ECO:0000256" key="1">
    <source>
        <dbReference type="PROSITE-ProRule" id="PRU00206"/>
    </source>
</evidence>
<dbReference type="RefSeq" id="XP_001580470.1">
    <property type="nucleotide sequence ID" value="XM_001580420.1"/>
</dbReference>
<keyword evidence="2" id="KW-1133">Transmembrane helix</keyword>
<dbReference type="CDD" id="cd00064">
    <property type="entry name" value="FU"/>
    <property type="match status" value="4"/>
</dbReference>
<proteinExistence type="predicted"/>
<protein>
    <recommendedName>
        <fullName evidence="3">TNFR-Cys domain-containing protein</fullName>
    </recommendedName>
</protein>
<dbReference type="OrthoDB" id="300641at2759"/>
<dbReference type="SUPFAM" id="SSF57184">
    <property type="entry name" value="Growth factor receptor domain"/>
    <property type="match status" value="4"/>
</dbReference>
<reference evidence="4" key="2">
    <citation type="journal article" date="2007" name="Science">
        <title>Draft genome sequence of the sexually transmitted pathogen Trichomonas vaginalis.</title>
        <authorList>
            <person name="Carlton J.M."/>
            <person name="Hirt R.P."/>
            <person name="Silva J.C."/>
            <person name="Delcher A.L."/>
            <person name="Schatz M."/>
            <person name="Zhao Q."/>
            <person name="Wortman J.R."/>
            <person name="Bidwell S.L."/>
            <person name="Alsmark U.C.M."/>
            <person name="Besteiro S."/>
            <person name="Sicheritz-Ponten T."/>
            <person name="Noel C.J."/>
            <person name="Dacks J.B."/>
            <person name="Foster P.G."/>
            <person name="Simillion C."/>
            <person name="Van de Peer Y."/>
            <person name="Miranda-Saavedra D."/>
            <person name="Barton G.J."/>
            <person name="Westrop G.D."/>
            <person name="Mueller S."/>
            <person name="Dessi D."/>
            <person name="Fiori P.L."/>
            <person name="Ren Q."/>
            <person name="Paulsen I."/>
            <person name="Zhang H."/>
            <person name="Bastida-Corcuera F.D."/>
            <person name="Simoes-Barbosa A."/>
            <person name="Brown M.T."/>
            <person name="Hayes R.D."/>
            <person name="Mukherjee M."/>
            <person name="Okumura C.Y."/>
            <person name="Schneider R."/>
            <person name="Smith A.J."/>
            <person name="Vanacova S."/>
            <person name="Villalvazo M."/>
            <person name="Haas B.J."/>
            <person name="Pertea M."/>
            <person name="Feldblyum T.V."/>
            <person name="Utterback T.R."/>
            <person name="Shu C.L."/>
            <person name="Osoegawa K."/>
            <person name="de Jong P.J."/>
            <person name="Hrdy I."/>
            <person name="Horvathova L."/>
            <person name="Zubacova Z."/>
            <person name="Dolezal P."/>
            <person name="Malik S.B."/>
            <person name="Logsdon J.M. Jr."/>
            <person name="Henze K."/>
            <person name="Gupta A."/>
            <person name="Wang C.C."/>
            <person name="Dunne R.L."/>
            <person name="Upcroft J.A."/>
            <person name="Upcroft P."/>
            <person name="White O."/>
            <person name="Salzberg S.L."/>
            <person name="Tang P."/>
            <person name="Chiu C.-H."/>
            <person name="Lee Y.-S."/>
            <person name="Embley T.M."/>
            <person name="Coombs G.H."/>
            <person name="Mottram J.C."/>
            <person name="Tachezy J."/>
            <person name="Fraser-Liggett C.M."/>
            <person name="Johnson P.J."/>
        </authorList>
    </citation>
    <scope>NUCLEOTIDE SEQUENCE [LARGE SCALE GENOMIC DNA]</scope>
    <source>
        <strain evidence="4">G3</strain>
    </source>
</reference>
<dbReference type="PANTHER" id="PTHR15332">
    <property type="entry name" value="PROPROTEIN CONVERTASE SUBTILISIN_KEXIN TYPE 5-LIKE"/>
    <property type="match status" value="1"/>
</dbReference>